<dbReference type="Gene3D" id="3.30.160.70">
    <property type="entry name" value="Methylated DNA-protein cysteine methyltransferase domain"/>
    <property type="match status" value="1"/>
</dbReference>
<comment type="caution">
    <text evidence="12">The sequence shown here is derived from an EMBL/GenBank/DDBJ whole genome shotgun (WGS) entry which is preliminary data.</text>
</comment>
<keyword evidence="5 9" id="KW-0808">Transferase</keyword>
<dbReference type="Gene3D" id="1.10.10.10">
    <property type="entry name" value="Winged helix-like DNA-binding domain superfamily/Winged helix DNA-binding domain"/>
    <property type="match status" value="1"/>
</dbReference>
<dbReference type="PANTHER" id="PTHR10815:SF5">
    <property type="entry name" value="METHYLATED-DNA--PROTEIN-CYSTEINE METHYLTRANSFERASE"/>
    <property type="match status" value="1"/>
</dbReference>
<comment type="subcellular location">
    <subcellularLocation>
        <location evidence="9">Cytoplasm</location>
    </subcellularLocation>
</comment>
<dbReference type="InterPro" id="IPR008332">
    <property type="entry name" value="MethylG_MeTrfase_N"/>
</dbReference>
<dbReference type="SUPFAM" id="SSF53155">
    <property type="entry name" value="Methylated DNA-protein cysteine methyltransferase domain"/>
    <property type="match status" value="1"/>
</dbReference>
<dbReference type="InterPro" id="IPR001497">
    <property type="entry name" value="MethylDNA_cys_MeTrfase_AS"/>
</dbReference>
<dbReference type="GO" id="GO:0003908">
    <property type="term" value="F:methylated-DNA-[protein]-cysteine S-methyltransferase activity"/>
    <property type="evidence" value="ECO:0007669"/>
    <property type="project" value="UniProtKB-UniRule"/>
</dbReference>
<dbReference type="GO" id="GO:0006307">
    <property type="term" value="P:DNA alkylation repair"/>
    <property type="evidence" value="ECO:0007669"/>
    <property type="project" value="UniProtKB-UniRule"/>
</dbReference>
<gene>
    <name evidence="12" type="ORF">RCG21_03590</name>
</gene>
<dbReference type="EMBL" id="JAVGVR010000001">
    <property type="protein sequence ID" value="MDQ6595508.1"/>
    <property type="molecule type" value="Genomic_DNA"/>
</dbReference>
<dbReference type="Proteomes" id="UP001178888">
    <property type="component" value="Unassembled WGS sequence"/>
</dbReference>
<reference evidence="12" key="1">
    <citation type="submission" date="2023-08" db="EMBL/GenBank/DDBJ databases">
        <title>Nitrogen cycling bacteria in agricultural field soils.</title>
        <authorList>
            <person name="Jang J."/>
        </authorList>
    </citation>
    <scope>NUCLEOTIDE SEQUENCE</scope>
    <source>
        <strain evidence="12">PS3-36</strain>
    </source>
</reference>
<evidence type="ECO:0000256" key="6">
    <source>
        <dbReference type="ARBA" id="ARBA00022763"/>
    </source>
</evidence>
<dbReference type="EC" id="2.1.1.63" evidence="9"/>
<protein>
    <recommendedName>
        <fullName evidence="9">Methylated-DNA--protein-cysteine methyltransferase</fullName>
        <ecNumber evidence="9">2.1.1.63</ecNumber>
    </recommendedName>
    <alternativeName>
        <fullName evidence="9">6-O-methylguanine-DNA methyltransferase</fullName>
        <shortName evidence="9">MGMT</shortName>
    </alternativeName>
    <alternativeName>
        <fullName evidence="9">O-6-methylguanine-DNA-alkyltransferase</fullName>
    </alternativeName>
</protein>
<comment type="similarity">
    <text evidence="2 9">Belongs to the MGMT family.</text>
</comment>
<evidence type="ECO:0000259" key="10">
    <source>
        <dbReference type="Pfam" id="PF01035"/>
    </source>
</evidence>
<dbReference type="HAMAP" id="MF_00772">
    <property type="entry name" value="OGT"/>
    <property type="match status" value="1"/>
</dbReference>
<keyword evidence="4 9" id="KW-0489">Methyltransferase</keyword>
<feature type="domain" description="Methylguanine DNA methyltransferase ribonuclease-like" evidence="11">
    <location>
        <begin position="8"/>
        <end position="77"/>
    </location>
</feature>
<dbReference type="SUPFAM" id="SSF46767">
    <property type="entry name" value="Methylated DNA-protein cysteine methyltransferase, C-terminal domain"/>
    <property type="match status" value="1"/>
</dbReference>
<accession>A0AA90QVH4</accession>
<dbReference type="GO" id="GO:0005737">
    <property type="term" value="C:cytoplasm"/>
    <property type="evidence" value="ECO:0007669"/>
    <property type="project" value="UniProtKB-SubCell"/>
</dbReference>
<dbReference type="PROSITE" id="PS00374">
    <property type="entry name" value="MGMT"/>
    <property type="match status" value="1"/>
</dbReference>
<evidence type="ECO:0000256" key="5">
    <source>
        <dbReference type="ARBA" id="ARBA00022679"/>
    </source>
</evidence>
<evidence type="ECO:0000256" key="1">
    <source>
        <dbReference type="ARBA" id="ARBA00001286"/>
    </source>
</evidence>
<comment type="catalytic activity">
    <reaction evidence="8 9">
        <text>a 6-O-methyl-2'-deoxyguanosine in DNA + L-cysteinyl-[protein] = S-methyl-L-cysteinyl-[protein] + a 2'-deoxyguanosine in DNA</text>
        <dbReference type="Rhea" id="RHEA:24000"/>
        <dbReference type="Rhea" id="RHEA-COMP:10131"/>
        <dbReference type="Rhea" id="RHEA-COMP:10132"/>
        <dbReference type="Rhea" id="RHEA-COMP:11367"/>
        <dbReference type="Rhea" id="RHEA-COMP:11368"/>
        <dbReference type="ChEBI" id="CHEBI:29950"/>
        <dbReference type="ChEBI" id="CHEBI:82612"/>
        <dbReference type="ChEBI" id="CHEBI:85445"/>
        <dbReference type="ChEBI" id="CHEBI:85448"/>
        <dbReference type="EC" id="2.1.1.63"/>
    </reaction>
</comment>
<dbReference type="CDD" id="cd06445">
    <property type="entry name" value="ATase"/>
    <property type="match status" value="1"/>
</dbReference>
<evidence type="ECO:0000256" key="9">
    <source>
        <dbReference type="HAMAP-Rule" id="MF_00772"/>
    </source>
</evidence>
<evidence type="ECO:0000256" key="2">
    <source>
        <dbReference type="ARBA" id="ARBA00008711"/>
    </source>
</evidence>
<evidence type="ECO:0000313" key="13">
    <source>
        <dbReference type="Proteomes" id="UP001178888"/>
    </source>
</evidence>
<evidence type="ECO:0000313" key="12">
    <source>
        <dbReference type="EMBL" id="MDQ6595508.1"/>
    </source>
</evidence>
<dbReference type="FunFam" id="1.10.10.10:FF:000214">
    <property type="entry name" value="Methylated-DNA--protein-cysteine methyltransferase"/>
    <property type="match status" value="1"/>
</dbReference>
<dbReference type="Pfam" id="PF01035">
    <property type="entry name" value="DNA_binding_1"/>
    <property type="match status" value="1"/>
</dbReference>
<dbReference type="InterPro" id="IPR036388">
    <property type="entry name" value="WH-like_DNA-bd_sf"/>
</dbReference>
<keyword evidence="7 9" id="KW-0234">DNA repair</keyword>
<dbReference type="InterPro" id="IPR023546">
    <property type="entry name" value="MGMT"/>
</dbReference>
<comment type="catalytic activity">
    <reaction evidence="1 9">
        <text>a 4-O-methyl-thymidine in DNA + L-cysteinyl-[protein] = a thymidine in DNA + S-methyl-L-cysteinyl-[protein]</text>
        <dbReference type="Rhea" id="RHEA:53428"/>
        <dbReference type="Rhea" id="RHEA-COMP:10131"/>
        <dbReference type="Rhea" id="RHEA-COMP:10132"/>
        <dbReference type="Rhea" id="RHEA-COMP:13555"/>
        <dbReference type="Rhea" id="RHEA-COMP:13556"/>
        <dbReference type="ChEBI" id="CHEBI:29950"/>
        <dbReference type="ChEBI" id="CHEBI:82612"/>
        <dbReference type="ChEBI" id="CHEBI:137386"/>
        <dbReference type="ChEBI" id="CHEBI:137387"/>
        <dbReference type="EC" id="2.1.1.63"/>
    </reaction>
</comment>
<name>A0AA90QVH4_9BACI</name>
<evidence type="ECO:0000256" key="3">
    <source>
        <dbReference type="ARBA" id="ARBA00022490"/>
    </source>
</evidence>
<evidence type="ECO:0000256" key="7">
    <source>
        <dbReference type="ARBA" id="ARBA00023204"/>
    </source>
</evidence>
<keyword evidence="13" id="KW-1185">Reference proteome</keyword>
<dbReference type="NCBIfam" id="TIGR00589">
    <property type="entry name" value="ogt"/>
    <property type="match status" value="1"/>
</dbReference>
<evidence type="ECO:0000256" key="4">
    <source>
        <dbReference type="ARBA" id="ARBA00022603"/>
    </source>
</evidence>
<evidence type="ECO:0000256" key="8">
    <source>
        <dbReference type="ARBA" id="ARBA00049348"/>
    </source>
</evidence>
<dbReference type="PANTHER" id="PTHR10815">
    <property type="entry name" value="METHYLATED-DNA--PROTEIN-CYSTEINE METHYLTRANSFERASE"/>
    <property type="match status" value="1"/>
</dbReference>
<dbReference type="InterPro" id="IPR036217">
    <property type="entry name" value="MethylDNA_cys_MeTrfase_DNAb"/>
</dbReference>
<dbReference type="GO" id="GO:0032259">
    <property type="term" value="P:methylation"/>
    <property type="evidence" value="ECO:0007669"/>
    <property type="project" value="UniProtKB-KW"/>
</dbReference>
<proteinExistence type="inferred from homology"/>
<sequence length="165" mass="18759">MIELRLGYAAYESPIGKLYVIADEKGVKRIEMFEEDWQNYQKENPTLKEDLELCGEAVKQLDEYFQGYRQQFELTLSVEGTDFRKKVWEALQSIPFGEIRSYADVAEMIGNPKAVRAVGQANRTNQIPIIIPCHRVIGKNGSLVGYAGSNTPIKRKLLEVEGVKM</sequence>
<evidence type="ECO:0000259" key="11">
    <source>
        <dbReference type="Pfam" id="PF02870"/>
    </source>
</evidence>
<dbReference type="InterPro" id="IPR036631">
    <property type="entry name" value="MGMT_N_sf"/>
</dbReference>
<organism evidence="12 13">
    <name type="scientific">Bacillus salipaludis</name>
    <dbReference type="NCBI Taxonomy" id="2547811"/>
    <lineage>
        <taxon>Bacteria</taxon>
        <taxon>Bacillati</taxon>
        <taxon>Bacillota</taxon>
        <taxon>Bacilli</taxon>
        <taxon>Bacillales</taxon>
        <taxon>Bacillaceae</taxon>
        <taxon>Bacillus</taxon>
    </lineage>
</organism>
<keyword evidence="3 9" id="KW-0963">Cytoplasm</keyword>
<comment type="function">
    <text evidence="9">Involved in the cellular defense against the biological effects of O6-methylguanine (O6-MeG) and O4-methylthymine (O4-MeT) in DNA. Repairs the methylated nucleobase in DNA by stoichiometrically transferring the methyl group to a cysteine residue in the enzyme. This is a suicide reaction: the enzyme is irreversibly inactivated.</text>
</comment>
<feature type="domain" description="Methylated-DNA-[protein]-cysteine S-methyltransferase DNA binding" evidence="10">
    <location>
        <begin position="82"/>
        <end position="163"/>
    </location>
</feature>
<dbReference type="AlphaFoldDB" id="A0AA90QVH4"/>
<comment type="miscellaneous">
    <text evidence="9">This enzyme catalyzes only one turnover and therefore is not strictly catalytic. According to one definition, an enzyme is a biocatalyst that acts repeatedly and over many reaction cycles.</text>
</comment>
<feature type="active site" description="Nucleophile; methyl group acceptor" evidence="9">
    <location>
        <position position="133"/>
    </location>
</feature>
<dbReference type="InterPro" id="IPR014048">
    <property type="entry name" value="MethylDNA_cys_MeTrfase_DNA-bd"/>
</dbReference>
<dbReference type="Pfam" id="PF02870">
    <property type="entry name" value="Methyltransf_1N"/>
    <property type="match status" value="1"/>
</dbReference>
<keyword evidence="6 9" id="KW-0227">DNA damage</keyword>